<dbReference type="Pfam" id="PF02563">
    <property type="entry name" value="Poly_export"/>
    <property type="match status" value="1"/>
</dbReference>
<evidence type="ECO:0000256" key="3">
    <source>
        <dbReference type="SAM" id="Phobius"/>
    </source>
</evidence>
<evidence type="ECO:0000259" key="6">
    <source>
        <dbReference type="Pfam" id="PF10531"/>
    </source>
</evidence>
<keyword evidence="3" id="KW-1133">Transmembrane helix</keyword>
<gene>
    <name evidence="7" type="ORF">FHS60_001535</name>
</gene>
<dbReference type="PANTHER" id="PTHR33619">
    <property type="entry name" value="POLYSACCHARIDE EXPORT PROTEIN GFCE-RELATED"/>
    <property type="match status" value="1"/>
</dbReference>
<dbReference type="InterPro" id="IPR049712">
    <property type="entry name" value="Poly_export"/>
</dbReference>
<dbReference type="PANTHER" id="PTHR33619:SF3">
    <property type="entry name" value="POLYSACCHARIDE EXPORT PROTEIN GFCE-RELATED"/>
    <property type="match status" value="1"/>
</dbReference>
<comment type="caution">
    <text evidence="7">The sequence shown here is derived from an EMBL/GenBank/DDBJ whole genome shotgun (WGS) entry which is preliminary data.</text>
</comment>
<organism evidence="7 8">
    <name type="scientific">Alloprevotella rava</name>
    <dbReference type="NCBI Taxonomy" id="671218"/>
    <lineage>
        <taxon>Bacteria</taxon>
        <taxon>Pseudomonadati</taxon>
        <taxon>Bacteroidota</taxon>
        <taxon>Bacteroidia</taxon>
        <taxon>Bacteroidales</taxon>
        <taxon>Prevotellaceae</taxon>
        <taxon>Alloprevotella</taxon>
    </lineage>
</organism>
<accession>A0A7W5UN48</accession>
<feature type="domain" description="Soluble ligand binding" evidence="6">
    <location>
        <begin position="522"/>
        <end position="570"/>
    </location>
</feature>
<feature type="domain" description="Soluble ligand binding" evidence="6">
    <location>
        <begin position="430"/>
        <end position="479"/>
    </location>
</feature>
<dbReference type="AlphaFoldDB" id="A0A7W5UN48"/>
<feature type="region of interest" description="Disordered" evidence="2">
    <location>
        <begin position="84"/>
        <end position="109"/>
    </location>
</feature>
<dbReference type="InterPro" id="IPR019554">
    <property type="entry name" value="Soluble_ligand-bd"/>
</dbReference>
<dbReference type="EMBL" id="JACICA010000007">
    <property type="protein sequence ID" value="MBB3703062.1"/>
    <property type="molecule type" value="Genomic_DNA"/>
</dbReference>
<reference evidence="7 8" key="1">
    <citation type="submission" date="2020-08" db="EMBL/GenBank/DDBJ databases">
        <title>Genomic Encyclopedia of Type Strains, Phase IV (KMG-IV): sequencing the most valuable type-strain genomes for metagenomic binning, comparative biology and taxonomic classification.</title>
        <authorList>
            <person name="Goeker M."/>
        </authorList>
    </citation>
    <scope>NUCLEOTIDE SEQUENCE [LARGE SCALE GENOMIC DNA]</scope>
    <source>
        <strain evidence="7 8">DSM 22548</strain>
    </source>
</reference>
<feature type="chain" id="PRO_5031447843" evidence="4">
    <location>
        <begin position="21"/>
        <end position="836"/>
    </location>
</feature>
<dbReference type="Proteomes" id="UP000541425">
    <property type="component" value="Unassembled WGS sequence"/>
</dbReference>
<evidence type="ECO:0000256" key="4">
    <source>
        <dbReference type="SAM" id="SignalP"/>
    </source>
</evidence>
<keyword evidence="3" id="KW-0472">Membrane</keyword>
<name>A0A7W5UN48_9BACT</name>
<keyword evidence="1 4" id="KW-0732">Signal</keyword>
<dbReference type="Pfam" id="PF10531">
    <property type="entry name" value="SLBB"/>
    <property type="match status" value="6"/>
</dbReference>
<feature type="domain" description="Polysaccharide export protein N-terminal" evidence="5">
    <location>
        <begin position="184"/>
        <end position="257"/>
    </location>
</feature>
<feature type="signal peptide" evidence="4">
    <location>
        <begin position="1"/>
        <end position="20"/>
    </location>
</feature>
<protein>
    <submittedName>
        <fullName evidence="7">Protein involved in polysaccharide export with SLBB domain</fullName>
    </submittedName>
</protein>
<evidence type="ECO:0000256" key="1">
    <source>
        <dbReference type="ARBA" id="ARBA00022729"/>
    </source>
</evidence>
<feature type="domain" description="Soluble ligand binding" evidence="6">
    <location>
        <begin position="348"/>
        <end position="398"/>
    </location>
</feature>
<feature type="domain" description="Soluble ligand binding" evidence="6">
    <location>
        <begin position="737"/>
        <end position="788"/>
    </location>
</feature>
<evidence type="ECO:0000259" key="5">
    <source>
        <dbReference type="Pfam" id="PF02563"/>
    </source>
</evidence>
<sequence>MKKAAIILICMLMLPVGVWAQSSMTDNQIMEYIISENAKGASRSQIVTHLVERGVTVDRIRKIRAAYEKQKKGDVVGARNISGLSQEQQTRLRKNNGKSRDDYDSDNQSEAFNRVKREKNLSDNNAKLRRRQMSEALDFVLPDSLAMFDELMGNNEKLKGRQVFGRNIFNNKNLTFESDMNIATPSNYRLGPGDAVFVDVWGASQKSFQATVSPDGYIDLEGFGPVNVAGLTVAQANARLRGTLGSRYQSSKVRLSVGQTKTITVNVMGEVKNPGTFTLSAFATVFNALYMAGGTNEIGTLRNIKIYRSGRLISTCDIYDYILNGRMTGNVRLASGDVIVVGPYEALVNITGKVRRPMFYEMKHNESVGTLIKYAGGFRGDAYTTNVRLVRKAGGMYSVYSIDEFERNKFQLADEDSVSVDSVLDRYSNMVEVKGAVFRPGMYQMDGSITTVRQLLEAAGGAREDAFIDHAILRRLKEDRTHEVVSVDVKGVMNHDVVDISLRNGDVLYLPLKRDMQEKQVLTIMGEVVYPGEYEFSDNMTLEDFILQAGGLTDAASLVKIDVSRRIRDNKALSSENVIAKTYSFSLRDGFVISGENNFKLEPFDEVYVRRSPGYVEQQHVAVSGEIAFGGKYTLSRKASRLSDLVKNAGGLTAYAYAKGARLERQLTPEEKIKLQTMLKIITVNSEDSTSVSKVQLGDTRTVGINLDKALENPGSQWDVVLQDGDKLIIPQFNNTVSINGEVMYPNTVAYTNGAGLNHYINQAGGYGQRAKSRRVFAVNMNGTVTRVRSKEDISPGCEIIVPAKSRRKATSLAEIMGFSTLGVSLASVVAAILKR</sequence>
<feature type="domain" description="Soluble ligand binding" evidence="6">
    <location>
        <begin position="265"/>
        <end position="311"/>
    </location>
</feature>
<dbReference type="Gene3D" id="3.10.560.10">
    <property type="entry name" value="Outer membrane lipoprotein wza domain like"/>
    <property type="match status" value="6"/>
</dbReference>
<feature type="domain" description="Soluble ligand binding" evidence="6">
    <location>
        <begin position="621"/>
        <end position="668"/>
    </location>
</feature>
<dbReference type="RefSeq" id="WP_183697010.1">
    <property type="nucleotide sequence ID" value="NZ_JACICA010000007.1"/>
</dbReference>
<feature type="transmembrane region" description="Helical" evidence="3">
    <location>
        <begin position="816"/>
        <end position="834"/>
    </location>
</feature>
<keyword evidence="3" id="KW-0812">Transmembrane</keyword>
<evidence type="ECO:0000256" key="2">
    <source>
        <dbReference type="SAM" id="MobiDB-lite"/>
    </source>
</evidence>
<evidence type="ECO:0000313" key="7">
    <source>
        <dbReference type="EMBL" id="MBB3703062.1"/>
    </source>
</evidence>
<dbReference type="GO" id="GO:0015159">
    <property type="term" value="F:polysaccharide transmembrane transporter activity"/>
    <property type="evidence" value="ECO:0007669"/>
    <property type="project" value="InterPro"/>
</dbReference>
<evidence type="ECO:0000313" key="8">
    <source>
        <dbReference type="Proteomes" id="UP000541425"/>
    </source>
</evidence>
<dbReference type="InterPro" id="IPR003715">
    <property type="entry name" value="Poly_export_N"/>
</dbReference>
<dbReference type="SUPFAM" id="SSF142984">
    <property type="entry name" value="Nqo1 middle domain-like"/>
    <property type="match status" value="1"/>
</dbReference>
<proteinExistence type="predicted"/>